<dbReference type="GO" id="GO:0015074">
    <property type="term" value="P:DNA integration"/>
    <property type="evidence" value="ECO:0007669"/>
    <property type="project" value="InterPro"/>
</dbReference>
<keyword evidence="4" id="KW-1185">Reference proteome</keyword>
<evidence type="ECO:0000256" key="1">
    <source>
        <dbReference type="ARBA" id="ARBA00009277"/>
    </source>
</evidence>
<name>A0A8A4TMF4_SULCO</name>
<sequence length="284" mass="32325">MVLAHSRMLFAAYYRQFRRFEAKCFLADAFHYLNGTAKTCLIDNTSVVLAAGSCANAQISSEMAGFARGYGVTFAAHRINHPERKGRVERPFHYLENNLLAGSTFSSLDDLNASASDWCNQMANDKVKRSIEMFPKSAYLMEKPFLLALPKVCPLVYESLFRVADTTGYVHVKRNRYSVPDRLEGKRLEVHHYFNELKVYFRSEFVATHQICEKRDQRIAAGGVSGAESSMGLQLRRLCFAVVIRFSTPTSTKRSRACLGVVFMRWNAYYTLCAPIPRTFFTEL</sequence>
<proteinExistence type="inferred from homology"/>
<dbReference type="Pfam" id="PF22483">
    <property type="entry name" value="Mu-transpos_C_2"/>
    <property type="match status" value="1"/>
</dbReference>
<dbReference type="InterPro" id="IPR012337">
    <property type="entry name" value="RNaseH-like_sf"/>
</dbReference>
<dbReference type="PANTHER" id="PTHR35004">
    <property type="entry name" value="TRANSPOSASE RV3428C-RELATED"/>
    <property type="match status" value="1"/>
</dbReference>
<dbReference type="GO" id="GO:0003676">
    <property type="term" value="F:nucleic acid binding"/>
    <property type="evidence" value="ECO:0007669"/>
    <property type="project" value="InterPro"/>
</dbReference>
<dbReference type="AlphaFoldDB" id="A0A8A4TMF4"/>
<dbReference type="Gene3D" id="3.30.420.10">
    <property type="entry name" value="Ribonuclease H-like superfamily/Ribonuclease H"/>
    <property type="match status" value="1"/>
</dbReference>
<dbReference type="InterPro" id="IPR001584">
    <property type="entry name" value="Integrase_cat-core"/>
</dbReference>
<protein>
    <submittedName>
        <fullName evidence="3">DDE-type integrase/transposase/recombinase</fullName>
    </submittedName>
</protein>
<dbReference type="PANTHER" id="PTHR35004:SF7">
    <property type="entry name" value="INTEGRASE PROTEIN"/>
    <property type="match status" value="1"/>
</dbReference>
<organism evidence="3 4">
    <name type="scientific">Sulfidibacter corallicola</name>
    <dbReference type="NCBI Taxonomy" id="2818388"/>
    <lineage>
        <taxon>Bacteria</taxon>
        <taxon>Pseudomonadati</taxon>
        <taxon>Acidobacteriota</taxon>
        <taxon>Holophagae</taxon>
        <taxon>Acanthopleuribacterales</taxon>
        <taxon>Acanthopleuribacteraceae</taxon>
        <taxon>Sulfidibacter</taxon>
    </lineage>
</organism>
<comment type="similarity">
    <text evidence="1">Belongs to the transposase IS21/IS408/IS1162 family.</text>
</comment>
<accession>A0A8A4TMF4</accession>
<dbReference type="InterPro" id="IPR054353">
    <property type="entry name" value="IstA-like_C"/>
</dbReference>
<dbReference type="InterPro" id="IPR036397">
    <property type="entry name" value="RNaseH_sf"/>
</dbReference>
<dbReference type="SUPFAM" id="SSF53098">
    <property type="entry name" value="Ribonuclease H-like"/>
    <property type="match status" value="1"/>
</dbReference>
<dbReference type="Proteomes" id="UP000663929">
    <property type="component" value="Chromosome"/>
</dbReference>
<reference evidence="3" key="1">
    <citation type="submission" date="2021-03" db="EMBL/GenBank/DDBJ databases">
        <title>Acanthopleuribacteraceae sp. M133.</title>
        <authorList>
            <person name="Wang G."/>
        </authorList>
    </citation>
    <scope>NUCLEOTIDE SEQUENCE</scope>
    <source>
        <strain evidence="3">M133</strain>
    </source>
</reference>
<gene>
    <name evidence="3" type="ORF">J3U87_34580</name>
</gene>
<dbReference type="PROSITE" id="PS50994">
    <property type="entry name" value="INTEGRASE"/>
    <property type="match status" value="1"/>
</dbReference>
<dbReference type="EMBL" id="CP071793">
    <property type="protein sequence ID" value="QTD50740.1"/>
    <property type="molecule type" value="Genomic_DNA"/>
</dbReference>
<feature type="domain" description="Integrase catalytic" evidence="2">
    <location>
        <begin position="1"/>
        <end position="143"/>
    </location>
</feature>
<evidence type="ECO:0000313" key="4">
    <source>
        <dbReference type="Proteomes" id="UP000663929"/>
    </source>
</evidence>
<dbReference type="KEGG" id="scor:J3U87_34580"/>
<evidence type="ECO:0000259" key="2">
    <source>
        <dbReference type="PROSITE" id="PS50994"/>
    </source>
</evidence>
<evidence type="ECO:0000313" key="3">
    <source>
        <dbReference type="EMBL" id="QTD50740.1"/>
    </source>
</evidence>